<feature type="modified residue" description="4-aspartylphosphate" evidence="3">
    <location>
        <position position="66"/>
    </location>
</feature>
<dbReference type="Gene3D" id="3.20.20.450">
    <property type="entry name" value="EAL domain"/>
    <property type="match status" value="1"/>
</dbReference>
<keyword evidence="3" id="KW-0597">Phosphoprotein</keyword>
<evidence type="ECO:0000259" key="4">
    <source>
        <dbReference type="PROSITE" id="PS50110"/>
    </source>
</evidence>
<dbReference type="EMBL" id="ANIE01000009">
    <property type="protein sequence ID" value="KEF30207.1"/>
    <property type="molecule type" value="Genomic_DNA"/>
</dbReference>
<evidence type="ECO:0000256" key="3">
    <source>
        <dbReference type="PROSITE-ProRule" id="PRU00169"/>
    </source>
</evidence>
<dbReference type="PROSITE" id="PS50883">
    <property type="entry name" value="EAL"/>
    <property type="match status" value="1"/>
</dbReference>
<dbReference type="InterPro" id="IPR001789">
    <property type="entry name" value="Sig_transdc_resp-reg_receiver"/>
</dbReference>
<reference evidence="7 8" key="1">
    <citation type="submission" date="2012-12" db="EMBL/GenBank/DDBJ databases">
        <title>Genome assembly of Marinobacter sp. AK21.</title>
        <authorList>
            <person name="Khatri I."/>
            <person name="Kumar R."/>
            <person name="Vaidya B."/>
            <person name="Subramanian S."/>
            <person name="Pinnaka A."/>
        </authorList>
    </citation>
    <scope>NUCLEOTIDE SEQUENCE [LARGE SCALE GENOMIC DNA]</scope>
    <source>
        <strain evidence="7 8">AK21</strain>
    </source>
</reference>
<name>A0A072MYZ6_9GAMM</name>
<feature type="domain" description="Response regulatory" evidence="4">
    <location>
        <begin position="14"/>
        <end position="131"/>
    </location>
</feature>
<dbReference type="InterPro" id="IPR000160">
    <property type="entry name" value="GGDEF_dom"/>
</dbReference>
<accession>A0A072MYZ6</accession>
<dbReference type="NCBIfam" id="TIGR00254">
    <property type="entry name" value="GGDEF"/>
    <property type="match status" value="1"/>
</dbReference>
<dbReference type="STRING" id="1137280.D777_03383"/>
<dbReference type="Pfam" id="PF00990">
    <property type="entry name" value="GGDEF"/>
    <property type="match status" value="1"/>
</dbReference>
<keyword evidence="2" id="KW-0973">c-di-GMP</keyword>
<dbReference type="GO" id="GO:0071111">
    <property type="term" value="F:cyclic-guanylate-specific phosphodiesterase activity"/>
    <property type="evidence" value="ECO:0007669"/>
    <property type="project" value="UniProtKB-EC"/>
</dbReference>
<dbReference type="OrthoDB" id="9804951at2"/>
<dbReference type="InterPro" id="IPR011006">
    <property type="entry name" value="CheY-like_superfamily"/>
</dbReference>
<dbReference type="PATRIC" id="fig|1137280.3.peg.3201"/>
<dbReference type="InterPro" id="IPR035919">
    <property type="entry name" value="EAL_sf"/>
</dbReference>
<dbReference type="SUPFAM" id="SSF55073">
    <property type="entry name" value="Nucleotide cyclase"/>
    <property type="match status" value="1"/>
</dbReference>
<dbReference type="SMART" id="SM00052">
    <property type="entry name" value="EAL"/>
    <property type="match status" value="1"/>
</dbReference>
<dbReference type="Proteomes" id="UP000035057">
    <property type="component" value="Unassembled WGS sequence"/>
</dbReference>
<evidence type="ECO:0000259" key="6">
    <source>
        <dbReference type="PROSITE" id="PS50887"/>
    </source>
</evidence>
<dbReference type="PANTHER" id="PTHR33121">
    <property type="entry name" value="CYCLIC DI-GMP PHOSPHODIESTERASE PDEF"/>
    <property type="match status" value="1"/>
</dbReference>
<dbReference type="Pfam" id="PF00563">
    <property type="entry name" value="EAL"/>
    <property type="match status" value="1"/>
</dbReference>
<dbReference type="InterPro" id="IPR043128">
    <property type="entry name" value="Rev_trsase/Diguanyl_cyclase"/>
</dbReference>
<dbReference type="InterPro" id="IPR029787">
    <property type="entry name" value="Nucleotide_cyclase"/>
</dbReference>
<organism evidence="7 8">
    <name type="scientific">Marinobacter nitratireducens</name>
    <dbReference type="NCBI Taxonomy" id="1137280"/>
    <lineage>
        <taxon>Bacteria</taxon>
        <taxon>Pseudomonadati</taxon>
        <taxon>Pseudomonadota</taxon>
        <taxon>Gammaproteobacteria</taxon>
        <taxon>Pseudomonadales</taxon>
        <taxon>Marinobacteraceae</taxon>
        <taxon>Marinobacter</taxon>
    </lineage>
</organism>
<dbReference type="InterPro" id="IPR001633">
    <property type="entry name" value="EAL_dom"/>
</dbReference>
<dbReference type="PROSITE" id="PS50110">
    <property type="entry name" value="RESPONSE_REGULATORY"/>
    <property type="match status" value="1"/>
</dbReference>
<feature type="domain" description="EAL" evidence="5">
    <location>
        <begin position="317"/>
        <end position="571"/>
    </location>
</feature>
<sequence>MTLPLETSGPDQLRLLVLVPDYSDFLWLNSLLAGDPEFFPDATWCPDLIDCDDLIRNASFDVIIWDCVFHGGSESAFLQYLAVASNEKPVLALSAEAADERAPELLATGASDYLSRAGLEHWSFCRAVKALWYRGRLSESSQGQLGRDVATGFINRDLFFDRLQQALLRAERGGQRLALLHLNIDDFRSINESFGYQKSDELMIKLADRLRNSLRRVDSLMRIGGDELAIIVEKVEDSLDITQIIRKVVTALNDPITIDGQAIGVSASLGVATYPEAGDSAENLLRRANRAMFEAKRDPGTSYRFYDRQLHISAGYQLRLEADLRSALRGKELELYYQPRIDLATEEVRGVECLLRWNHPERGLVGPDEFIPVAERSGLIVPIGYWVIEQACQRLRESAELGFPGLVFAVNLSFRQFHDRKMTETIFRIIFNANVDTSLLELELTESAMMHDPEYAQRCLRELNQLGISFALDDFGTGFSSLTNLQHLPISLLKIDKSFVQDLGHSADAEHIIRATISLAHSLQISVVAEGVENEGQLEFLRQQHCDEIQGYYYARPMPWKDLVQFLTNRDQAACLER</sequence>
<dbReference type="CDD" id="cd01948">
    <property type="entry name" value="EAL"/>
    <property type="match status" value="1"/>
</dbReference>
<protein>
    <recommendedName>
        <fullName evidence="1">cyclic-guanylate-specific phosphodiesterase</fullName>
        <ecNumber evidence="1">3.1.4.52</ecNumber>
    </recommendedName>
</protein>
<dbReference type="EC" id="3.1.4.52" evidence="1"/>
<dbReference type="PANTHER" id="PTHR33121:SF70">
    <property type="entry name" value="SIGNALING PROTEIN YKOW"/>
    <property type="match status" value="1"/>
</dbReference>
<keyword evidence="8" id="KW-1185">Reference proteome</keyword>
<dbReference type="AlphaFoldDB" id="A0A072MYZ6"/>
<dbReference type="Gene3D" id="3.40.50.2300">
    <property type="match status" value="1"/>
</dbReference>
<dbReference type="RefSeq" id="WP_036134152.1">
    <property type="nucleotide sequence ID" value="NZ_ANIE01000009.1"/>
</dbReference>
<dbReference type="PROSITE" id="PS50887">
    <property type="entry name" value="GGDEF"/>
    <property type="match status" value="1"/>
</dbReference>
<evidence type="ECO:0000313" key="8">
    <source>
        <dbReference type="Proteomes" id="UP000035057"/>
    </source>
</evidence>
<evidence type="ECO:0000259" key="5">
    <source>
        <dbReference type="PROSITE" id="PS50883"/>
    </source>
</evidence>
<proteinExistence type="predicted"/>
<evidence type="ECO:0000256" key="2">
    <source>
        <dbReference type="ARBA" id="ARBA00022636"/>
    </source>
</evidence>
<dbReference type="Gene3D" id="3.30.70.270">
    <property type="match status" value="1"/>
</dbReference>
<dbReference type="FunFam" id="3.20.20.450:FF:000001">
    <property type="entry name" value="Cyclic di-GMP phosphodiesterase yahA"/>
    <property type="match status" value="1"/>
</dbReference>
<evidence type="ECO:0000256" key="1">
    <source>
        <dbReference type="ARBA" id="ARBA00012282"/>
    </source>
</evidence>
<dbReference type="CDD" id="cd01949">
    <property type="entry name" value="GGDEF"/>
    <property type="match status" value="1"/>
</dbReference>
<gene>
    <name evidence="7" type="ORF">D777_03383</name>
</gene>
<dbReference type="SUPFAM" id="SSF52172">
    <property type="entry name" value="CheY-like"/>
    <property type="match status" value="1"/>
</dbReference>
<evidence type="ECO:0000313" key="7">
    <source>
        <dbReference type="EMBL" id="KEF30207.1"/>
    </source>
</evidence>
<dbReference type="InterPro" id="IPR050706">
    <property type="entry name" value="Cyclic-di-GMP_PDE-like"/>
</dbReference>
<feature type="domain" description="GGDEF" evidence="6">
    <location>
        <begin position="175"/>
        <end position="308"/>
    </location>
</feature>
<comment type="caution">
    <text evidence="7">The sequence shown here is derived from an EMBL/GenBank/DDBJ whole genome shotgun (WGS) entry which is preliminary data.</text>
</comment>
<dbReference type="SUPFAM" id="SSF141868">
    <property type="entry name" value="EAL domain-like"/>
    <property type="match status" value="1"/>
</dbReference>
<dbReference type="SMART" id="SM00267">
    <property type="entry name" value="GGDEF"/>
    <property type="match status" value="1"/>
</dbReference>
<dbReference type="GO" id="GO:0000160">
    <property type="term" value="P:phosphorelay signal transduction system"/>
    <property type="evidence" value="ECO:0007669"/>
    <property type="project" value="InterPro"/>
</dbReference>